<comment type="caution">
    <text evidence="2">The sequence shown here is derived from an EMBL/GenBank/DDBJ whole genome shotgun (WGS) entry which is preliminary data.</text>
</comment>
<keyword evidence="1" id="KW-1133">Transmembrane helix</keyword>
<evidence type="ECO:0000313" key="2">
    <source>
        <dbReference type="EMBL" id="TDU73190.1"/>
    </source>
</evidence>
<gene>
    <name evidence="2" type="ORF">EI77_01658</name>
</gene>
<dbReference type="EMBL" id="SOCA01000002">
    <property type="protein sequence ID" value="TDU73190.1"/>
    <property type="molecule type" value="Genomic_DNA"/>
</dbReference>
<keyword evidence="1" id="KW-0472">Membrane</keyword>
<proteinExistence type="predicted"/>
<dbReference type="Proteomes" id="UP000295662">
    <property type="component" value="Unassembled WGS sequence"/>
</dbReference>
<keyword evidence="1" id="KW-0812">Transmembrane</keyword>
<evidence type="ECO:0000256" key="1">
    <source>
        <dbReference type="SAM" id="Phobius"/>
    </source>
</evidence>
<organism evidence="2 3">
    <name type="scientific">Prosthecobacter fusiformis</name>
    <dbReference type="NCBI Taxonomy" id="48464"/>
    <lineage>
        <taxon>Bacteria</taxon>
        <taxon>Pseudomonadati</taxon>
        <taxon>Verrucomicrobiota</taxon>
        <taxon>Verrucomicrobiia</taxon>
        <taxon>Verrucomicrobiales</taxon>
        <taxon>Verrucomicrobiaceae</taxon>
        <taxon>Prosthecobacter</taxon>
    </lineage>
</organism>
<name>A0A4R7S455_9BACT</name>
<keyword evidence="3" id="KW-1185">Reference proteome</keyword>
<protein>
    <recommendedName>
        <fullName evidence="4">Peptidase M28 domain-containing protein</fullName>
    </recommendedName>
</protein>
<dbReference type="OrthoDB" id="192122at2"/>
<accession>A0A4R7S455</accession>
<reference evidence="2 3" key="1">
    <citation type="submission" date="2019-03" db="EMBL/GenBank/DDBJ databases">
        <title>Genomic Encyclopedia of Archaeal and Bacterial Type Strains, Phase II (KMG-II): from individual species to whole genera.</title>
        <authorList>
            <person name="Goeker M."/>
        </authorList>
    </citation>
    <scope>NUCLEOTIDE SEQUENCE [LARGE SCALE GENOMIC DNA]</scope>
    <source>
        <strain evidence="2 3">ATCC 25309</strain>
    </source>
</reference>
<feature type="transmembrane region" description="Helical" evidence="1">
    <location>
        <begin position="12"/>
        <end position="38"/>
    </location>
</feature>
<dbReference type="RefSeq" id="WP_133794514.1">
    <property type="nucleotide sequence ID" value="NZ_SOCA01000002.1"/>
</dbReference>
<evidence type="ECO:0000313" key="3">
    <source>
        <dbReference type="Proteomes" id="UP000295662"/>
    </source>
</evidence>
<dbReference type="AlphaFoldDB" id="A0A4R7S455"/>
<evidence type="ECO:0008006" key="4">
    <source>
        <dbReference type="Google" id="ProtNLM"/>
    </source>
</evidence>
<sequence>MSDTLTSPSQGRWIRAALVIFPAGTIVLGIASFGFWWVKKVKVEERGYKYALALRRDLNEAGLQRHIDILRDVMSQPNAQKIPAVAAYLDSSMGAENMGYQVRRTRFQQGDIELANVDVELTGKQRPREIVLLLATYGDPARTEAEGRSIAMLMSLAHAITGEAGTSTLRLAVVPFGFDPDSMDRFITVARSRDERFMQVLVAGGVSEDTLAALKKAFRVEETGTLITSLPETPDTASTLAAAQALKARLLKAVE</sequence>